<dbReference type="GO" id="GO:0046872">
    <property type="term" value="F:metal ion binding"/>
    <property type="evidence" value="ECO:0007669"/>
    <property type="project" value="UniProtKB-KW"/>
</dbReference>
<evidence type="ECO:0000259" key="4">
    <source>
        <dbReference type="Pfam" id="PF00330"/>
    </source>
</evidence>
<dbReference type="Gene3D" id="3.20.19.10">
    <property type="entry name" value="Aconitase, domain 4"/>
    <property type="match status" value="1"/>
</dbReference>
<reference evidence="6 7" key="1">
    <citation type="submission" date="2018-01" db="EMBL/GenBank/DDBJ databases">
        <title>Metagenomic assembled genomes from two thermal pools in the Uzon Caldera, Kamchatka, Russia.</title>
        <authorList>
            <person name="Wilkins L."/>
            <person name="Ettinger C."/>
        </authorList>
    </citation>
    <scope>NUCLEOTIDE SEQUENCE [LARGE SCALE GENOMIC DNA]</scope>
    <source>
        <strain evidence="6">ARK-04</strain>
    </source>
</reference>
<dbReference type="PANTHER" id="PTHR43160:SF3">
    <property type="entry name" value="ACONITATE HYDRATASE, MITOCHONDRIAL"/>
    <property type="match status" value="1"/>
</dbReference>
<dbReference type="InterPro" id="IPR015931">
    <property type="entry name" value="Acnase/IPM_dHydase_lsu_aba_1/3"/>
</dbReference>
<dbReference type="Pfam" id="PF00330">
    <property type="entry name" value="Aconitase"/>
    <property type="match status" value="1"/>
</dbReference>
<dbReference type="InterPro" id="IPR036008">
    <property type="entry name" value="Aconitase_4Fe-4S_dom"/>
</dbReference>
<dbReference type="InterPro" id="IPR015928">
    <property type="entry name" value="Aconitase/3IPM_dehydase_swvl"/>
</dbReference>
<evidence type="ECO:0000259" key="5">
    <source>
        <dbReference type="Pfam" id="PF00694"/>
    </source>
</evidence>
<evidence type="ECO:0000256" key="2">
    <source>
        <dbReference type="ARBA" id="ARBA00023004"/>
    </source>
</evidence>
<dbReference type="Gene3D" id="3.30.499.10">
    <property type="entry name" value="Aconitase, domain 3"/>
    <property type="match status" value="2"/>
</dbReference>
<dbReference type="EMBL" id="PNJD01000108">
    <property type="protein sequence ID" value="PMP97894.1"/>
    <property type="molecule type" value="Genomic_DNA"/>
</dbReference>
<keyword evidence="1" id="KW-0479">Metal-binding</keyword>
<dbReference type="NCBIfam" id="NF005558">
    <property type="entry name" value="PRK07229.1"/>
    <property type="match status" value="1"/>
</dbReference>
<protein>
    <submittedName>
        <fullName evidence="6">Aconitate hydratase</fullName>
    </submittedName>
</protein>
<proteinExistence type="predicted"/>
<organism evidence="6 7">
    <name type="scientific">Thermodesulfobacterium geofontis</name>
    <dbReference type="NCBI Taxonomy" id="1295609"/>
    <lineage>
        <taxon>Bacteria</taxon>
        <taxon>Pseudomonadati</taxon>
        <taxon>Thermodesulfobacteriota</taxon>
        <taxon>Thermodesulfobacteria</taxon>
        <taxon>Thermodesulfobacteriales</taxon>
        <taxon>Thermodesulfobacteriaceae</taxon>
        <taxon>Thermodesulfobacterium</taxon>
    </lineage>
</organism>
<dbReference type="AlphaFoldDB" id="A0A2N7QG00"/>
<dbReference type="GO" id="GO:0003994">
    <property type="term" value="F:aconitate hydratase activity"/>
    <property type="evidence" value="ECO:0007669"/>
    <property type="project" value="TreeGrafter"/>
</dbReference>
<evidence type="ECO:0000313" key="6">
    <source>
        <dbReference type="EMBL" id="PMP97894.1"/>
    </source>
</evidence>
<dbReference type="GO" id="GO:0051539">
    <property type="term" value="F:4 iron, 4 sulfur cluster binding"/>
    <property type="evidence" value="ECO:0007669"/>
    <property type="project" value="TreeGrafter"/>
</dbReference>
<dbReference type="NCBIfam" id="TIGR01342">
    <property type="entry name" value="acon_putative"/>
    <property type="match status" value="1"/>
</dbReference>
<dbReference type="InterPro" id="IPR050926">
    <property type="entry name" value="Aconitase/IPM_isomerase"/>
</dbReference>
<dbReference type="SUPFAM" id="SSF52016">
    <property type="entry name" value="LeuD/IlvD-like"/>
    <property type="match status" value="1"/>
</dbReference>
<dbReference type="GO" id="GO:0005829">
    <property type="term" value="C:cytosol"/>
    <property type="evidence" value="ECO:0007669"/>
    <property type="project" value="TreeGrafter"/>
</dbReference>
<accession>A0A2N7QG00</accession>
<evidence type="ECO:0000256" key="3">
    <source>
        <dbReference type="ARBA" id="ARBA00023014"/>
    </source>
</evidence>
<evidence type="ECO:0000256" key="1">
    <source>
        <dbReference type="ARBA" id="ARBA00022723"/>
    </source>
</evidence>
<dbReference type="Pfam" id="PF00694">
    <property type="entry name" value="Aconitase_C"/>
    <property type="match status" value="1"/>
</dbReference>
<dbReference type="InterPro" id="IPR006250">
    <property type="entry name" value="Aconitase_put"/>
</dbReference>
<name>A0A2N7QG00_9BACT</name>
<dbReference type="InterPro" id="IPR001030">
    <property type="entry name" value="Acoase/IPM_deHydtase_lsu_aba"/>
</dbReference>
<comment type="caution">
    <text evidence="6">The sequence shown here is derived from an EMBL/GenBank/DDBJ whole genome shotgun (WGS) entry which is preliminary data.</text>
</comment>
<dbReference type="GO" id="GO:0006099">
    <property type="term" value="P:tricarboxylic acid cycle"/>
    <property type="evidence" value="ECO:0007669"/>
    <property type="project" value="TreeGrafter"/>
</dbReference>
<evidence type="ECO:0000313" key="7">
    <source>
        <dbReference type="Proteomes" id="UP000235619"/>
    </source>
</evidence>
<dbReference type="InterPro" id="IPR000573">
    <property type="entry name" value="AconitaseA/IPMdHydase_ssu_swvl"/>
</dbReference>
<sequence length="645" mass="70477">MGFTLTHKILESHLVSGKLVPGEEIAIKIDQTLTQDATGTMVYLEFEAIGINRVKTEVSVSYVDHNILQTDFRNADDHRFLLSIAKRYGIWFSKPGNGICHQVHLERFAVPGKTLLGSDSHTPTAGGCGMLAIGAGGLDVAMAMAGKPFYLKMPKIVGIYLYGKLQPWVSARDVALYLLSKFTVKGGLGKIFEYFGPGTKTLTVPERATICNLGTEMGATTSIFPSDEMTLSWLKAQDREKDFVELSADKDAKYDEIIEIDLSKIEPLCACPSSPDNVKKVAEEAGKPVSQVIIGSCANSSLKDLLIVSKVLERYKVHPDVSFEINPGSLQVLENLVTLSAFKSILDGGTRINQCGCLGCIGMGQAPPTNSISLRTFTRNFPGRSGTIPDYIYLVSPETAVASAVKGMITDPRELGEYPEIILPEKFIINDSMLIPPLPENEAQKVEIIRGPNIVPLPPLDPLPEDLEGIFLLKVGDNITTDHIMPAGAKILPLRSNLPAISEYVYKNVDLEFPKKALEIKKTGLVVGIVGGENYGQGSSREHAALAPRYLGVRIKLAKSFARIHRSNLINFGILPLIFENKEDYKKISPGDTFLIKNLKKALSKGEKKIKINIKGKGEIFAVLDLSERERKCILAGSLLNLAKE</sequence>
<keyword evidence="3" id="KW-0411">Iron-sulfur</keyword>
<gene>
    <name evidence="6" type="ORF">C0169_01725</name>
</gene>
<dbReference type="SUPFAM" id="SSF53732">
    <property type="entry name" value="Aconitase iron-sulfur domain"/>
    <property type="match status" value="1"/>
</dbReference>
<keyword evidence="2" id="KW-0408">Iron</keyword>
<dbReference type="PANTHER" id="PTHR43160">
    <property type="entry name" value="ACONITATE HYDRATASE B"/>
    <property type="match status" value="1"/>
</dbReference>
<dbReference type="Proteomes" id="UP000235619">
    <property type="component" value="Unassembled WGS sequence"/>
</dbReference>
<dbReference type="PRINTS" id="PR00415">
    <property type="entry name" value="ACONITASE"/>
</dbReference>
<feature type="domain" description="Aconitase/3-isopropylmalate dehydratase large subunit alpha/beta/alpha" evidence="4">
    <location>
        <begin position="8"/>
        <end position="407"/>
    </location>
</feature>
<feature type="domain" description="Aconitase A/isopropylmalate dehydratase small subunit swivel" evidence="5">
    <location>
        <begin position="507"/>
        <end position="581"/>
    </location>
</feature>